<dbReference type="EMBL" id="LYDR01000144">
    <property type="protein sequence ID" value="ODA29082.1"/>
    <property type="molecule type" value="Genomic_DNA"/>
</dbReference>
<dbReference type="Proteomes" id="UP000094828">
    <property type="component" value="Unassembled WGS sequence"/>
</dbReference>
<name>A0A1C3E763_9PLAN</name>
<dbReference type="AlphaFoldDB" id="A0A1C3E763"/>
<comment type="caution">
    <text evidence="1">The sequence shown here is derived from an EMBL/GenBank/DDBJ whole genome shotgun (WGS) entry which is preliminary data.</text>
</comment>
<evidence type="ECO:0000313" key="2">
    <source>
        <dbReference type="Proteomes" id="UP000094828"/>
    </source>
</evidence>
<dbReference type="STRING" id="1841610.A6X21_09705"/>
<keyword evidence="2" id="KW-1185">Reference proteome</keyword>
<dbReference type="RefSeq" id="WP_068850307.1">
    <property type="nucleotide sequence ID" value="NZ_LYDR01000144.1"/>
</dbReference>
<accession>A0A1C3E763</accession>
<organism evidence="1 2">
    <name type="scientific">Planctopirus hydrillae</name>
    <dbReference type="NCBI Taxonomy" id="1841610"/>
    <lineage>
        <taxon>Bacteria</taxon>
        <taxon>Pseudomonadati</taxon>
        <taxon>Planctomycetota</taxon>
        <taxon>Planctomycetia</taxon>
        <taxon>Planctomycetales</taxon>
        <taxon>Planctomycetaceae</taxon>
        <taxon>Planctopirus</taxon>
    </lineage>
</organism>
<protein>
    <submittedName>
        <fullName evidence="1">Uncharacterized protein</fullName>
    </submittedName>
</protein>
<sequence>MLTELNGKGGCLCEPARLGELRCPLIVRPTSEDVVTGQMFGALKVLNPRWWLPDLLNKALEAERFRKQVYRDLRIELWQKQRTYPRQHLPWDEGQTEVDVVITWENPATTVFIEMKYGSHLSATTTHNDGTDGYPSDQLIRNARVGLRENGWFDEDLLFELPKRDFVLILLTPTRGNPLVTDYQNPDRLRTAIPHGERLTALPRSPFIGELSYRDVSDLLSQQRRWFSPAERTLIDGLNEYLAFKLAQLKAGNGHGHD</sequence>
<evidence type="ECO:0000313" key="1">
    <source>
        <dbReference type="EMBL" id="ODA29082.1"/>
    </source>
</evidence>
<reference evidence="1 2" key="1">
    <citation type="submission" date="2016-05" db="EMBL/GenBank/DDBJ databases">
        <title>Genomic and physiological characterization of Planctopirus sp. isolated from fresh water lake.</title>
        <authorList>
            <person name="Subhash Y."/>
            <person name="Ramana C."/>
        </authorList>
    </citation>
    <scope>NUCLEOTIDE SEQUENCE [LARGE SCALE GENOMIC DNA]</scope>
    <source>
        <strain evidence="1 2">JC280</strain>
    </source>
</reference>
<proteinExistence type="predicted"/>
<gene>
    <name evidence="1" type="ORF">A6X21_09705</name>
</gene>
<dbReference type="OrthoDB" id="268392at2"/>